<gene>
    <name evidence="16" type="ORF">DCP75_13275</name>
</gene>
<evidence type="ECO:0000256" key="10">
    <source>
        <dbReference type="ARBA" id="ARBA00023239"/>
    </source>
</evidence>
<sequence length="273" mass="30742">MPEGPEIRRAADRIAAVLEGRRVETVRVGLPRLQKAVAQLQGHRVQAVETRGKAMLVHFEHGLTVYSHNQLYGVWRVVSGHALPESRRSLRLLLQTATDSAILYSASDISVWPVEELGLHPFLARLGPDIMAADLAWRTIAQRLQSPQFTGRKLASLYLDQGFLAGIGNYLRSEILHEASLHPLRRAASLSSGERGRLARATLAISRRSYHTGGVTLAAPLARSLQRRALEWEQRRFAVFGRAESPYYRCGTRIVRREFNSRRLYFCPVCQVE</sequence>
<keyword evidence="16" id="KW-0255">Endonuclease</keyword>
<evidence type="ECO:0000256" key="5">
    <source>
        <dbReference type="ARBA" id="ARBA00022771"/>
    </source>
</evidence>
<evidence type="ECO:0000256" key="12">
    <source>
        <dbReference type="ARBA" id="ARBA00023295"/>
    </source>
</evidence>
<name>A0A3C1KQA4_9GAMM</name>
<proteinExistence type="inferred from homology"/>
<dbReference type="InterPro" id="IPR012319">
    <property type="entry name" value="FPG_cat"/>
</dbReference>
<dbReference type="InterPro" id="IPR035937">
    <property type="entry name" value="FPG_N"/>
</dbReference>
<dbReference type="PANTHER" id="PTHR42697:SF1">
    <property type="entry name" value="ENDONUCLEASE 8"/>
    <property type="match status" value="1"/>
</dbReference>
<comment type="caution">
    <text evidence="16">The sequence shown here is derived from an EMBL/GenBank/DDBJ whole genome shotgun (WGS) entry which is preliminary data.</text>
</comment>
<dbReference type="Pfam" id="PF01149">
    <property type="entry name" value="Fapy_DNA_glyco"/>
    <property type="match status" value="1"/>
</dbReference>
<keyword evidence="3" id="KW-0479">Metal-binding</keyword>
<keyword evidence="5 13" id="KW-0863">Zinc-finger</keyword>
<reference evidence="16 17" key="1">
    <citation type="journal article" date="2018" name="Nat. Biotechnol.">
        <title>A standardized bacterial taxonomy based on genome phylogeny substantially revises the tree of life.</title>
        <authorList>
            <person name="Parks D.H."/>
            <person name="Chuvochina M."/>
            <person name="Waite D.W."/>
            <person name="Rinke C."/>
            <person name="Skarshewski A."/>
            <person name="Chaumeil P.A."/>
            <person name="Hugenholtz P."/>
        </authorList>
    </citation>
    <scope>NUCLEOTIDE SEQUENCE [LARGE SCALE GENOMIC DNA]</scope>
    <source>
        <strain evidence="16">UBA9158</strain>
    </source>
</reference>
<dbReference type="SUPFAM" id="SSF81624">
    <property type="entry name" value="N-terminal domain of MutM-like DNA repair proteins"/>
    <property type="match status" value="1"/>
</dbReference>
<dbReference type="PROSITE" id="PS51068">
    <property type="entry name" value="FPG_CAT"/>
    <property type="match status" value="1"/>
</dbReference>
<comment type="similarity">
    <text evidence="1">Belongs to the FPG family.</text>
</comment>
<dbReference type="InterPro" id="IPR000214">
    <property type="entry name" value="Znf_DNA_glyclase/AP_lyase"/>
</dbReference>
<dbReference type="NCBIfam" id="NF007763">
    <property type="entry name" value="PRK10445.1"/>
    <property type="match status" value="1"/>
</dbReference>
<dbReference type="SUPFAM" id="SSF46946">
    <property type="entry name" value="S13-like H2TH domain"/>
    <property type="match status" value="1"/>
</dbReference>
<evidence type="ECO:0000313" key="17">
    <source>
        <dbReference type="Proteomes" id="UP000259273"/>
    </source>
</evidence>
<dbReference type="PANTHER" id="PTHR42697">
    <property type="entry name" value="ENDONUCLEASE 8"/>
    <property type="match status" value="1"/>
</dbReference>
<dbReference type="Gene3D" id="1.10.8.50">
    <property type="match status" value="1"/>
</dbReference>
<dbReference type="InterPro" id="IPR010979">
    <property type="entry name" value="Ribosomal_uS13-like_H2TH"/>
</dbReference>
<evidence type="ECO:0000256" key="6">
    <source>
        <dbReference type="ARBA" id="ARBA00022801"/>
    </source>
</evidence>
<dbReference type="EMBL" id="DMND01000179">
    <property type="protein sequence ID" value="HAN28668.1"/>
    <property type="molecule type" value="Genomic_DNA"/>
</dbReference>
<evidence type="ECO:0000256" key="11">
    <source>
        <dbReference type="ARBA" id="ARBA00023268"/>
    </source>
</evidence>
<dbReference type="SMART" id="SM00898">
    <property type="entry name" value="Fapy_DNA_glyco"/>
    <property type="match status" value="1"/>
</dbReference>
<keyword evidence="11" id="KW-0511">Multifunctional enzyme</keyword>
<evidence type="ECO:0000256" key="9">
    <source>
        <dbReference type="ARBA" id="ARBA00023204"/>
    </source>
</evidence>
<feature type="domain" description="FPG-type" evidence="14">
    <location>
        <begin position="238"/>
        <end position="272"/>
    </location>
</feature>
<dbReference type="AlphaFoldDB" id="A0A3C1KQA4"/>
<evidence type="ECO:0000259" key="15">
    <source>
        <dbReference type="PROSITE" id="PS51068"/>
    </source>
</evidence>
<evidence type="ECO:0000256" key="2">
    <source>
        <dbReference type="ARBA" id="ARBA00012720"/>
    </source>
</evidence>
<dbReference type="Proteomes" id="UP000259273">
    <property type="component" value="Unassembled WGS sequence"/>
</dbReference>
<evidence type="ECO:0000313" key="16">
    <source>
        <dbReference type="EMBL" id="HAN28668.1"/>
    </source>
</evidence>
<dbReference type="GO" id="GO:0003684">
    <property type="term" value="F:damaged DNA binding"/>
    <property type="evidence" value="ECO:0007669"/>
    <property type="project" value="InterPro"/>
</dbReference>
<feature type="domain" description="Formamidopyrimidine-DNA glycosylase catalytic" evidence="15">
    <location>
        <begin position="2"/>
        <end position="90"/>
    </location>
</feature>
<dbReference type="PROSITE" id="PS51066">
    <property type="entry name" value="ZF_FPG_2"/>
    <property type="match status" value="1"/>
</dbReference>
<keyword evidence="9" id="KW-0234">DNA repair</keyword>
<dbReference type="SMART" id="SM01232">
    <property type="entry name" value="H2TH"/>
    <property type="match status" value="1"/>
</dbReference>
<dbReference type="GO" id="GO:0006284">
    <property type="term" value="P:base-excision repair"/>
    <property type="evidence" value="ECO:0007669"/>
    <property type="project" value="InterPro"/>
</dbReference>
<dbReference type="Pfam" id="PF06831">
    <property type="entry name" value="H2TH"/>
    <property type="match status" value="1"/>
</dbReference>
<evidence type="ECO:0000259" key="14">
    <source>
        <dbReference type="PROSITE" id="PS51066"/>
    </source>
</evidence>
<dbReference type="GO" id="GO:0008270">
    <property type="term" value="F:zinc ion binding"/>
    <property type="evidence" value="ECO:0007669"/>
    <property type="project" value="UniProtKB-KW"/>
</dbReference>
<evidence type="ECO:0000256" key="13">
    <source>
        <dbReference type="PROSITE-ProRule" id="PRU00391"/>
    </source>
</evidence>
<organism evidence="16 17">
    <name type="scientific">Haliea salexigens</name>
    <dbReference type="NCBI Taxonomy" id="287487"/>
    <lineage>
        <taxon>Bacteria</taxon>
        <taxon>Pseudomonadati</taxon>
        <taxon>Pseudomonadota</taxon>
        <taxon>Gammaproteobacteria</taxon>
        <taxon>Cellvibrionales</taxon>
        <taxon>Halieaceae</taxon>
        <taxon>Haliea</taxon>
    </lineage>
</organism>
<evidence type="ECO:0000256" key="1">
    <source>
        <dbReference type="ARBA" id="ARBA00009409"/>
    </source>
</evidence>
<keyword evidence="4" id="KW-0227">DNA damage</keyword>
<evidence type="ECO:0000256" key="4">
    <source>
        <dbReference type="ARBA" id="ARBA00022763"/>
    </source>
</evidence>
<dbReference type="STRING" id="1121937.GCA_000423125_02628"/>
<accession>A0A3C1KQA4</accession>
<keyword evidence="12" id="KW-0326">Glycosidase</keyword>
<dbReference type="GO" id="GO:0140078">
    <property type="term" value="F:class I DNA-(apurinic or apyrimidinic site) endonuclease activity"/>
    <property type="evidence" value="ECO:0007669"/>
    <property type="project" value="UniProtKB-EC"/>
</dbReference>
<keyword evidence="6" id="KW-0378">Hydrolase</keyword>
<protein>
    <recommendedName>
        <fullName evidence="2">DNA-(apurinic or apyrimidinic site) lyase</fullName>
        <ecNumber evidence="2">4.2.99.18</ecNumber>
    </recommendedName>
</protein>
<dbReference type="Gene3D" id="3.20.190.10">
    <property type="entry name" value="MutM-like, N-terminal"/>
    <property type="match status" value="1"/>
</dbReference>
<keyword evidence="8" id="KW-0238">DNA-binding</keyword>
<keyword evidence="10" id="KW-0456">Lyase</keyword>
<keyword evidence="7" id="KW-0862">Zinc</keyword>
<dbReference type="EC" id="4.2.99.18" evidence="2"/>
<dbReference type="GO" id="GO:0000703">
    <property type="term" value="F:oxidized pyrimidine nucleobase lesion DNA N-glycosylase activity"/>
    <property type="evidence" value="ECO:0007669"/>
    <property type="project" value="TreeGrafter"/>
</dbReference>
<evidence type="ECO:0000256" key="7">
    <source>
        <dbReference type="ARBA" id="ARBA00022833"/>
    </source>
</evidence>
<dbReference type="SUPFAM" id="SSF57716">
    <property type="entry name" value="Glucocorticoid receptor-like (DNA-binding domain)"/>
    <property type="match status" value="1"/>
</dbReference>
<evidence type="ECO:0000256" key="3">
    <source>
        <dbReference type="ARBA" id="ARBA00022723"/>
    </source>
</evidence>
<evidence type="ECO:0000256" key="8">
    <source>
        <dbReference type="ARBA" id="ARBA00023125"/>
    </source>
</evidence>
<keyword evidence="16" id="KW-0540">Nuclease</keyword>
<dbReference type="InterPro" id="IPR015886">
    <property type="entry name" value="H2TH_FPG"/>
</dbReference>